<gene>
    <name evidence="12" type="ORF">GK047_00235</name>
</gene>
<keyword evidence="5" id="KW-0997">Cell inner membrane</keyword>
<organism evidence="12">
    <name type="scientific">Paenibacillus sp. SYP-B3998</name>
    <dbReference type="NCBI Taxonomy" id="2678564"/>
    <lineage>
        <taxon>Bacteria</taxon>
        <taxon>Bacillati</taxon>
        <taxon>Bacillota</taxon>
        <taxon>Bacilli</taxon>
        <taxon>Bacillales</taxon>
        <taxon>Paenibacillaceae</taxon>
        <taxon>Paenibacillus</taxon>
    </lineage>
</organism>
<name>A0A6G3ZS84_9BACL</name>
<evidence type="ECO:0000313" key="12">
    <source>
        <dbReference type="EMBL" id="NEW04451.1"/>
    </source>
</evidence>
<comment type="caution">
    <text evidence="12">The sequence shown here is derived from an EMBL/GenBank/DDBJ whole genome shotgun (WGS) entry which is preliminary data.</text>
</comment>
<dbReference type="Pfam" id="PF00005">
    <property type="entry name" value="ABC_tran"/>
    <property type="match status" value="1"/>
</dbReference>
<evidence type="ECO:0000256" key="9">
    <source>
        <dbReference type="ARBA" id="ARBA00023136"/>
    </source>
</evidence>
<dbReference type="GO" id="GO:0015833">
    <property type="term" value="P:peptide transport"/>
    <property type="evidence" value="ECO:0007669"/>
    <property type="project" value="InterPro"/>
</dbReference>
<keyword evidence="8" id="KW-1278">Translocase</keyword>
<dbReference type="InterPro" id="IPR027417">
    <property type="entry name" value="P-loop_NTPase"/>
</dbReference>
<evidence type="ECO:0000256" key="4">
    <source>
        <dbReference type="ARBA" id="ARBA00022475"/>
    </source>
</evidence>
<proteinExistence type="inferred from homology"/>
<dbReference type="PANTHER" id="PTHR43297:SF14">
    <property type="entry name" value="ATPASE AAA-TYPE CORE DOMAIN-CONTAINING PROTEIN"/>
    <property type="match status" value="1"/>
</dbReference>
<evidence type="ECO:0000259" key="11">
    <source>
        <dbReference type="Pfam" id="PF08352"/>
    </source>
</evidence>
<evidence type="ECO:0000256" key="5">
    <source>
        <dbReference type="ARBA" id="ARBA00022519"/>
    </source>
</evidence>
<dbReference type="RefSeq" id="WP_163940051.1">
    <property type="nucleotide sequence ID" value="NZ_JAAIKC010000001.1"/>
</dbReference>
<dbReference type="GO" id="GO:0016887">
    <property type="term" value="F:ATP hydrolysis activity"/>
    <property type="evidence" value="ECO:0007669"/>
    <property type="project" value="InterPro"/>
</dbReference>
<dbReference type="Gene3D" id="3.40.50.300">
    <property type="entry name" value="P-loop containing nucleotide triphosphate hydrolases"/>
    <property type="match status" value="1"/>
</dbReference>
<sequence length="145" mass="16141">MKPLILYKSYPHELSGGMRQRVVIAMAMIHRPDIIVADEPTTALDVSTQARIMELLTKLRTQHHVALIFISHDLRVVAQMADRLCIMRHGQMIESGDARSIFMNPSHTYTKQLLSAIPKLPATSIRSNMNAYIAAGSEGSAHANH</sequence>
<evidence type="ECO:0000256" key="3">
    <source>
        <dbReference type="ARBA" id="ARBA00022448"/>
    </source>
</evidence>
<accession>A0A6G3ZS84</accession>
<evidence type="ECO:0000256" key="8">
    <source>
        <dbReference type="ARBA" id="ARBA00022967"/>
    </source>
</evidence>
<evidence type="ECO:0000256" key="2">
    <source>
        <dbReference type="ARBA" id="ARBA00005417"/>
    </source>
</evidence>
<dbReference type="GO" id="GO:0005524">
    <property type="term" value="F:ATP binding"/>
    <property type="evidence" value="ECO:0007669"/>
    <property type="project" value="UniProtKB-KW"/>
</dbReference>
<evidence type="ECO:0000259" key="10">
    <source>
        <dbReference type="Pfam" id="PF00005"/>
    </source>
</evidence>
<dbReference type="GO" id="GO:0016020">
    <property type="term" value="C:membrane"/>
    <property type="evidence" value="ECO:0007669"/>
    <property type="project" value="UniProtKB-SubCell"/>
</dbReference>
<keyword evidence="7 12" id="KW-0067">ATP-binding</keyword>
<dbReference type="AlphaFoldDB" id="A0A6G3ZS84"/>
<evidence type="ECO:0000256" key="1">
    <source>
        <dbReference type="ARBA" id="ARBA00004370"/>
    </source>
</evidence>
<comment type="subcellular location">
    <subcellularLocation>
        <location evidence="1">Membrane</location>
    </subcellularLocation>
</comment>
<dbReference type="EMBL" id="JAAIKC010000001">
    <property type="protein sequence ID" value="NEW04451.1"/>
    <property type="molecule type" value="Genomic_DNA"/>
</dbReference>
<dbReference type="SUPFAM" id="SSF52540">
    <property type="entry name" value="P-loop containing nucleoside triphosphate hydrolases"/>
    <property type="match status" value="1"/>
</dbReference>
<keyword evidence="4" id="KW-1003">Cell membrane</keyword>
<feature type="domain" description="Oligopeptide/dipeptide ABC transporter C-terminal" evidence="11">
    <location>
        <begin position="93"/>
        <end position="123"/>
    </location>
</feature>
<keyword evidence="6" id="KW-0547">Nucleotide-binding</keyword>
<dbReference type="InterPro" id="IPR003439">
    <property type="entry name" value="ABC_transporter-like_ATP-bd"/>
</dbReference>
<protein>
    <submittedName>
        <fullName evidence="12">ABC transporter ATP-binding protein</fullName>
    </submittedName>
</protein>
<evidence type="ECO:0000256" key="6">
    <source>
        <dbReference type="ARBA" id="ARBA00022741"/>
    </source>
</evidence>
<evidence type="ECO:0000256" key="7">
    <source>
        <dbReference type="ARBA" id="ARBA00022840"/>
    </source>
</evidence>
<dbReference type="PANTHER" id="PTHR43297">
    <property type="entry name" value="OLIGOPEPTIDE TRANSPORT ATP-BINDING PROTEIN APPD"/>
    <property type="match status" value="1"/>
</dbReference>
<dbReference type="InterPro" id="IPR050388">
    <property type="entry name" value="ABC_Ni/Peptide_Import"/>
</dbReference>
<reference evidence="12" key="1">
    <citation type="submission" date="2020-02" db="EMBL/GenBank/DDBJ databases">
        <authorList>
            <person name="Shen X.-R."/>
            <person name="Zhang Y.-X."/>
        </authorList>
    </citation>
    <scope>NUCLEOTIDE SEQUENCE</scope>
    <source>
        <strain evidence="12">SYP-B3998</strain>
    </source>
</reference>
<comment type="similarity">
    <text evidence="2">Belongs to the ABC transporter superfamily.</text>
</comment>
<feature type="domain" description="ABC transporter" evidence="10">
    <location>
        <begin position="9"/>
        <end position="42"/>
    </location>
</feature>
<dbReference type="Pfam" id="PF08352">
    <property type="entry name" value="oligo_HPY"/>
    <property type="match status" value="1"/>
</dbReference>
<keyword evidence="3" id="KW-0813">Transport</keyword>
<dbReference type="InterPro" id="IPR013563">
    <property type="entry name" value="Oligopep_ABC_C"/>
</dbReference>
<keyword evidence="9" id="KW-0472">Membrane</keyword>